<name>A0ABW8SEZ0_9CLOT</name>
<dbReference type="Proteomes" id="UP001623660">
    <property type="component" value="Unassembled WGS sequence"/>
</dbReference>
<keyword evidence="2" id="KW-1185">Reference proteome</keyword>
<gene>
    <name evidence="1" type="ORF">ACJDU8_01840</name>
</gene>
<dbReference type="RefSeq" id="WP_406790440.1">
    <property type="nucleotide sequence ID" value="NZ_JBJHZX010000002.1"/>
</dbReference>
<proteinExistence type="predicted"/>
<sequence>MDMSNNISIIIKFMAKEIEMACRRYCEVSMEEVYVVAEFIRKVEKNHIEFESYLNYETTKVLSESCNGVEDADFIRFYVFVRCDIALKVDIKEARELYTRLQCNGHVEIQWYYVYYKHEKSGTEESIKGYSDSNAREIYYRYIGEE</sequence>
<evidence type="ECO:0000313" key="1">
    <source>
        <dbReference type="EMBL" id="MFL0194321.1"/>
    </source>
</evidence>
<evidence type="ECO:0000313" key="2">
    <source>
        <dbReference type="Proteomes" id="UP001623660"/>
    </source>
</evidence>
<accession>A0ABW8SEZ0</accession>
<organism evidence="1 2">
    <name type="scientific">Candidatus Clostridium eludens</name>
    <dbReference type="NCBI Taxonomy" id="3381663"/>
    <lineage>
        <taxon>Bacteria</taxon>
        <taxon>Bacillati</taxon>
        <taxon>Bacillota</taxon>
        <taxon>Clostridia</taxon>
        <taxon>Eubacteriales</taxon>
        <taxon>Clostridiaceae</taxon>
        <taxon>Clostridium</taxon>
    </lineage>
</organism>
<dbReference type="EMBL" id="JBJHZX010000002">
    <property type="protein sequence ID" value="MFL0194321.1"/>
    <property type="molecule type" value="Genomic_DNA"/>
</dbReference>
<comment type="caution">
    <text evidence="1">The sequence shown here is derived from an EMBL/GenBank/DDBJ whole genome shotgun (WGS) entry which is preliminary data.</text>
</comment>
<protein>
    <submittedName>
        <fullName evidence="1">Uncharacterized protein</fullName>
    </submittedName>
</protein>
<reference evidence="1 2" key="1">
    <citation type="submission" date="2024-11" db="EMBL/GenBank/DDBJ databases">
        <authorList>
            <person name="Heng Y.C."/>
            <person name="Lim A.C.H."/>
            <person name="Lee J.K.Y."/>
            <person name="Kittelmann S."/>
        </authorList>
    </citation>
    <scope>NUCLEOTIDE SEQUENCE [LARGE SCALE GENOMIC DNA]</scope>
    <source>
        <strain evidence="1 2">WILCCON 0269</strain>
    </source>
</reference>